<dbReference type="Pfam" id="PF00359">
    <property type="entry name" value="PTS_EIIA_2"/>
    <property type="match status" value="1"/>
</dbReference>
<evidence type="ECO:0000256" key="4">
    <source>
        <dbReference type="ARBA" id="ARBA00023159"/>
    </source>
</evidence>
<sequence>MYETRIKKIFDILTEDMTFYTSEEIGNILKCSSRTVRDEIKNLNIILANHGAEVKTVSGKGCIFEISDKKKFEIFIKSEWHKYAFDKEDFNNPQARIEYILKVLLFSDVYLKVDDICNELLISRSQFNKDLKVVKSILKKYNLQIKSKPYSGIKICGSELNKRIAIANCLYKNKIKEENFFDLSDENNEKLLNSIRNIVIQSFLDNKYEITDIALNNLVIHLYIAIKRIKSGDRMNVEKSELIRLKSKEEYIIAVKITENLSELFDVQFPESEIAYISIHLLGKKISNESNVNSIPAEVEILIIEMLEKIKKEIYIDLTGDLDLRISLGLHITPLIDRLQYGLELGNPVLEDIRKDVLAFDAATIAVDVLNKKYNVVVSENEIGYIALHLSVAISRTNEKTNRKNILIICGSGIGTANMMKYRFLREFERYIDKLETCDYINAQKIDLDKYDLIVTSIPITKETKTTIIEVGSFLKKEDMLQIKPFMENNIGRLELKNLFSEKLFFTKLKLNNYFEVLKYLSDRINENIKLNGDLYESMLEREKLSITAFENGVAMPHPVKPLTNKTFITVAILDKPMKVNNKIVDLIILLNIREKEDSKEVEEFYYKLGAFMCDDEKILKAKKSKNLDEFLEIFAY</sequence>
<dbReference type="PANTHER" id="PTHR30185:SF13">
    <property type="entry name" value="LICABCH OPERON REGULATOR-RELATED"/>
    <property type="match status" value="1"/>
</dbReference>
<feature type="domain" description="PTS EIIB type-2" evidence="7">
    <location>
        <begin position="404"/>
        <end position="495"/>
    </location>
</feature>
<accession>A0ABR6TMN9</accession>
<dbReference type="InterPro" id="IPR011608">
    <property type="entry name" value="PRD"/>
</dbReference>
<dbReference type="Gene3D" id="1.10.10.10">
    <property type="entry name" value="Winged helix-like DNA-binding domain superfamily/Winged helix DNA-binding domain"/>
    <property type="match status" value="1"/>
</dbReference>
<dbReference type="SUPFAM" id="SSF55804">
    <property type="entry name" value="Phoshotransferase/anion transport protein"/>
    <property type="match status" value="1"/>
</dbReference>
<comment type="caution">
    <text evidence="9">The sequence shown here is derived from an EMBL/GenBank/DDBJ whole genome shotgun (WGS) entry which is preliminary data.</text>
</comment>
<dbReference type="InterPro" id="IPR002178">
    <property type="entry name" value="PTS_EIIA_type-2_dom"/>
</dbReference>
<evidence type="ECO:0000256" key="2">
    <source>
        <dbReference type="ARBA" id="ARBA00022737"/>
    </source>
</evidence>
<keyword evidence="3" id="KW-0805">Transcription regulation</keyword>
<reference evidence="9 10" key="1">
    <citation type="submission" date="2020-05" db="EMBL/GenBank/DDBJ databases">
        <title>Draft genome of xy-202 and genomic insight in genome of the genus Peptostreptococcus.</title>
        <authorList>
            <person name="Zhang Z."/>
        </authorList>
    </citation>
    <scope>NUCLEOTIDE SEQUENCE [LARGE SCALE GENOMIC DNA]</scope>
    <source>
        <strain evidence="9 10">DSM 27025</strain>
    </source>
</reference>
<dbReference type="PANTHER" id="PTHR30185">
    <property type="entry name" value="CRYPTIC BETA-GLUCOSIDE BGL OPERON ANTITERMINATOR"/>
    <property type="match status" value="1"/>
</dbReference>
<dbReference type="InterPro" id="IPR036388">
    <property type="entry name" value="WH-like_DNA-bd_sf"/>
</dbReference>
<dbReference type="InterPro" id="IPR050661">
    <property type="entry name" value="BglG_antiterminators"/>
</dbReference>
<name>A0ABR6TMN9_9FIRM</name>
<keyword evidence="2" id="KW-0677">Repeat</keyword>
<dbReference type="PROSITE" id="PS51372">
    <property type="entry name" value="PRD_2"/>
    <property type="match status" value="2"/>
</dbReference>
<keyword evidence="1" id="KW-0808">Transferase</keyword>
<gene>
    <name evidence="9" type="ORF">HLB29_08365</name>
</gene>
<protein>
    <submittedName>
        <fullName evidence="9">Transcription antiterminator</fullName>
    </submittedName>
</protein>
<keyword evidence="10" id="KW-1185">Reference proteome</keyword>
<dbReference type="InterPro" id="IPR016152">
    <property type="entry name" value="PTrfase/Anion_transptr"/>
</dbReference>
<dbReference type="CDD" id="cd05568">
    <property type="entry name" value="PTS_IIB_bgl_like"/>
    <property type="match status" value="1"/>
</dbReference>
<organism evidence="9 10">
    <name type="scientific">Peptostreptococcus canis</name>
    <dbReference type="NCBI Taxonomy" id="1159213"/>
    <lineage>
        <taxon>Bacteria</taxon>
        <taxon>Bacillati</taxon>
        <taxon>Bacillota</taxon>
        <taxon>Clostridia</taxon>
        <taxon>Peptostreptococcales</taxon>
        <taxon>Peptostreptococcaceae</taxon>
        <taxon>Peptostreptococcus</taxon>
    </lineage>
</organism>
<dbReference type="SUPFAM" id="SSF63520">
    <property type="entry name" value="PTS-regulatory domain, PRD"/>
    <property type="match status" value="2"/>
</dbReference>
<dbReference type="Pfam" id="PF00874">
    <property type="entry name" value="PRD"/>
    <property type="match status" value="2"/>
</dbReference>
<dbReference type="Proteomes" id="UP000713904">
    <property type="component" value="Unassembled WGS sequence"/>
</dbReference>
<feature type="domain" description="PRD" evidence="8">
    <location>
        <begin position="294"/>
        <end position="400"/>
    </location>
</feature>
<dbReference type="PROSITE" id="PS51094">
    <property type="entry name" value="PTS_EIIA_TYPE_2"/>
    <property type="match status" value="1"/>
</dbReference>
<evidence type="ECO:0000256" key="3">
    <source>
        <dbReference type="ARBA" id="ARBA00023015"/>
    </source>
</evidence>
<keyword evidence="5" id="KW-0804">Transcription</keyword>
<evidence type="ECO:0000259" key="7">
    <source>
        <dbReference type="PROSITE" id="PS51099"/>
    </source>
</evidence>
<dbReference type="Pfam" id="PF05043">
    <property type="entry name" value="Mga"/>
    <property type="match status" value="1"/>
</dbReference>
<dbReference type="Gene3D" id="1.10.1790.10">
    <property type="entry name" value="PRD domain"/>
    <property type="match status" value="2"/>
</dbReference>
<dbReference type="InterPro" id="IPR036095">
    <property type="entry name" value="PTS_EIIB-like_sf"/>
</dbReference>
<feature type="domain" description="PTS EIIA type-2" evidence="6">
    <location>
        <begin position="498"/>
        <end position="637"/>
    </location>
</feature>
<evidence type="ECO:0000256" key="5">
    <source>
        <dbReference type="ARBA" id="ARBA00023163"/>
    </source>
</evidence>
<feature type="domain" description="PRD" evidence="8">
    <location>
        <begin position="183"/>
        <end position="291"/>
    </location>
</feature>
<dbReference type="InterPro" id="IPR007737">
    <property type="entry name" value="Mga_HTH"/>
</dbReference>
<evidence type="ECO:0000259" key="6">
    <source>
        <dbReference type="PROSITE" id="PS51094"/>
    </source>
</evidence>
<dbReference type="InterPro" id="IPR036634">
    <property type="entry name" value="PRD_sf"/>
</dbReference>
<proteinExistence type="predicted"/>
<dbReference type="PROSITE" id="PS51099">
    <property type="entry name" value="PTS_EIIB_TYPE_2"/>
    <property type="match status" value="1"/>
</dbReference>
<keyword evidence="4" id="KW-0010">Activator</keyword>
<dbReference type="Gene3D" id="3.40.50.2300">
    <property type="match status" value="1"/>
</dbReference>
<dbReference type="Gene3D" id="3.40.930.10">
    <property type="entry name" value="Mannitol-specific EII, Chain A"/>
    <property type="match status" value="1"/>
</dbReference>
<dbReference type="SUPFAM" id="SSF52794">
    <property type="entry name" value="PTS system IIB component-like"/>
    <property type="match status" value="1"/>
</dbReference>
<evidence type="ECO:0000259" key="8">
    <source>
        <dbReference type="PROSITE" id="PS51372"/>
    </source>
</evidence>
<evidence type="ECO:0000256" key="1">
    <source>
        <dbReference type="ARBA" id="ARBA00022679"/>
    </source>
</evidence>
<dbReference type="EMBL" id="JABGBW010000010">
    <property type="protein sequence ID" value="MBC2576690.1"/>
    <property type="molecule type" value="Genomic_DNA"/>
</dbReference>
<dbReference type="RefSeq" id="WP_185624709.1">
    <property type="nucleotide sequence ID" value="NZ_JABGBW010000010.1"/>
</dbReference>
<dbReference type="InterPro" id="IPR013011">
    <property type="entry name" value="PTS_EIIB_2"/>
</dbReference>
<evidence type="ECO:0000313" key="9">
    <source>
        <dbReference type="EMBL" id="MBC2576690.1"/>
    </source>
</evidence>
<evidence type="ECO:0000313" key="10">
    <source>
        <dbReference type="Proteomes" id="UP000713904"/>
    </source>
</evidence>